<evidence type="ECO:0000256" key="2">
    <source>
        <dbReference type="ARBA" id="ARBA00006904"/>
    </source>
</evidence>
<dbReference type="UniPathway" id="UPA00135">
    <property type="reaction ID" value="UER00197"/>
</dbReference>
<feature type="binding site" evidence="11">
    <location>
        <position position="171"/>
    </location>
    <ligand>
        <name>pyridoxal 5'-phosphate</name>
        <dbReference type="ChEBI" id="CHEBI:597326"/>
    </ligand>
</feature>
<feature type="binding site" evidence="11">
    <location>
        <position position="194"/>
    </location>
    <ligand>
        <name>pyridoxal 5'-phosphate</name>
        <dbReference type="ChEBI" id="CHEBI:597326"/>
    </ligand>
</feature>
<evidence type="ECO:0000256" key="10">
    <source>
        <dbReference type="ARBA" id="ARBA00049007"/>
    </source>
</evidence>
<comment type="caution">
    <text evidence="11">Lacks conserved residue(s) required for the propagation of feature annotation.</text>
</comment>
<keyword evidence="8 11" id="KW-0718">Serine biosynthesis</keyword>
<comment type="pathway">
    <text evidence="11">Cofactor biosynthesis; pyridoxine 5'-phosphate biosynthesis; pyridoxine 5'-phosphate from D-erythrose 4-phosphate: step 3/5.</text>
</comment>
<dbReference type="AlphaFoldDB" id="A0A1G8VHA2"/>
<protein>
    <recommendedName>
        <fullName evidence="11">Phosphoserine aminotransferase</fullName>
        <ecNumber evidence="11">2.6.1.52</ecNumber>
    </recommendedName>
    <alternativeName>
        <fullName evidence="11">Phosphohydroxythreonine aminotransferase</fullName>
        <shortName evidence="11">PSAT</shortName>
    </alternativeName>
</protein>
<dbReference type="SUPFAM" id="SSF53383">
    <property type="entry name" value="PLP-dependent transferases"/>
    <property type="match status" value="1"/>
</dbReference>
<feature type="modified residue" description="N6-(pyridoxal phosphate)lysine" evidence="11">
    <location>
        <position position="195"/>
    </location>
</feature>
<dbReference type="NCBIfam" id="NF003764">
    <property type="entry name" value="PRK05355.1"/>
    <property type="match status" value="1"/>
</dbReference>
<dbReference type="PIRSF" id="PIRSF000525">
    <property type="entry name" value="SerC"/>
    <property type="match status" value="1"/>
</dbReference>
<evidence type="ECO:0000256" key="7">
    <source>
        <dbReference type="ARBA" id="ARBA00023096"/>
    </source>
</evidence>
<dbReference type="InterPro" id="IPR022278">
    <property type="entry name" value="Pser_aminoTfrase"/>
</dbReference>
<keyword evidence="6 11" id="KW-0663">Pyridoxal phosphate</keyword>
<feature type="binding site" evidence="11">
    <location>
        <begin position="76"/>
        <end position="77"/>
    </location>
    <ligand>
        <name>pyridoxal 5'-phosphate</name>
        <dbReference type="ChEBI" id="CHEBI:597326"/>
    </ligand>
</feature>
<evidence type="ECO:0000256" key="3">
    <source>
        <dbReference type="ARBA" id="ARBA00022576"/>
    </source>
</evidence>
<evidence type="ECO:0000256" key="11">
    <source>
        <dbReference type="HAMAP-Rule" id="MF_00160"/>
    </source>
</evidence>
<keyword evidence="7 11" id="KW-0664">Pyridoxine biosynthesis</keyword>
<dbReference type="RefSeq" id="WP_084334965.1">
    <property type="nucleotide sequence ID" value="NZ_FNFD01000002.1"/>
</dbReference>
<dbReference type="PANTHER" id="PTHR43247">
    <property type="entry name" value="PHOSPHOSERINE AMINOTRANSFERASE"/>
    <property type="match status" value="1"/>
</dbReference>
<feature type="binding site" evidence="11">
    <location>
        <begin position="236"/>
        <end position="237"/>
    </location>
    <ligand>
        <name>pyridoxal 5'-phosphate</name>
        <dbReference type="ChEBI" id="CHEBI:597326"/>
    </ligand>
</feature>
<dbReference type="Gene3D" id="3.90.1150.10">
    <property type="entry name" value="Aspartate Aminotransferase, domain 1"/>
    <property type="match status" value="1"/>
</dbReference>
<dbReference type="Pfam" id="PF00266">
    <property type="entry name" value="Aminotran_5"/>
    <property type="match status" value="1"/>
</dbReference>
<keyword evidence="11" id="KW-0963">Cytoplasm</keyword>
<accession>A0A1G8VHA2</accession>
<dbReference type="GO" id="GO:0006564">
    <property type="term" value="P:L-serine biosynthetic process"/>
    <property type="evidence" value="ECO:0007669"/>
    <property type="project" value="UniProtKB-UniRule"/>
</dbReference>
<evidence type="ECO:0000256" key="4">
    <source>
        <dbReference type="ARBA" id="ARBA00022605"/>
    </source>
</evidence>
<dbReference type="GO" id="GO:0004648">
    <property type="term" value="F:O-phospho-L-serine:2-oxoglutarate aminotransferase activity"/>
    <property type="evidence" value="ECO:0007669"/>
    <property type="project" value="UniProtKB-UniRule"/>
</dbReference>
<comment type="catalytic activity">
    <reaction evidence="10 11">
        <text>O-phospho-L-serine + 2-oxoglutarate = 3-phosphooxypyruvate + L-glutamate</text>
        <dbReference type="Rhea" id="RHEA:14329"/>
        <dbReference type="ChEBI" id="CHEBI:16810"/>
        <dbReference type="ChEBI" id="CHEBI:18110"/>
        <dbReference type="ChEBI" id="CHEBI:29985"/>
        <dbReference type="ChEBI" id="CHEBI:57524"/>
        <dbReference type="EC" id="2.6.1.52"/>
    </reaction>
</comment>
<keyword evidence="14" id="KW-1185">Reference proteome</keyword>
<feature type="binding site" evidence="11">
    <location>
        <position position="102"/>
    </location>
    <ligand>
        <name>pyridoxal 5'-phosphate</name>
        <dbReference type="ChEBI" id="CHEBI:597326"/>
    </ligand>
</feature>
<comment type="cofactor">
    <cofactor evidence="11">
        <name>pyridoxal 5'-phosphate</name>
        <dbReference type="ChEBI" id="CHEBI:597326"/>
    </cofactor>
    <text evidence="11">Binds 1 pyridoxal phosphate per subunit.</text>
</comment>
<dbReference type="HAMAP" id="MF_00160">
    <property type="entry name" value="SerC_aminotrans_5"/>
    <property type="match status" value="1"/>
</dbReference>
<sequence>MACTCSEAIYNFAAGPSPLPAEVRAALREALVEQGPLEQPFGAAAVRRMQEDVEQDLRALLQLPAHYRVLFLQGGASAQFALLPLNLLAPGQSAGYLESGHWARKAIAEARRHAALKVIASGADSGFRALPPFEAWQLDANLGYCHVTSNETGDGLQLHDFPELPVPLVADMSSDLLTRPLPLERFGLIYASAQKNLGIAGLCLVIVRDDLLRPPRPGLPSVFSYALQAAANSRLNTPPLHALHCAGAMLRWIARQGGLTAMAALGLEKSRRLYRCIDGSDLYHCPQHTTDRSRVNVCFQLREERLLPLFLRSAERHGLLNLHGHPALGGVRASLYNAMPLAGVDKLVDFMTAFERQHG</sequence>
<dbReference type="InterPro" id="IPR015424">
    <property type="entry name" value="PyrdxlP-dep_Trfase"/>
</dbReference>
<dbReference type="Proteomes" id="UP000198706">
    <property type="component" value="Unassembled WGS sequence"/>
</dbReference>
<dbReference type="STRING" id="137658.SAMN05216186_102231"/>
<feature type="binding site" evidence="11">
    <location>
        <position position="152"/>
    </location>
    <ligand>
        <name>pyridoxal 5'-phosphate</name>
        <dbReference type="ChEBI" id="CHEBI:597326"/>
    </ligand>
</feature>
<dbReference type="PANTHER" id="PTHR43247:SF1">
    <property type="entry name" value="PHOSPHOSERINE AMINOTRANSFERASE"/>
    <property type="match status" value="1"/>
</dbReference>
<keyword evidence="4 11" id="KW-0028">Amino-acid biosynthesis</keyword>
<dbReference type="EMBL" id="FNFD01000002">
    <property type="protein sequence ID" value="SDJ65428.1"/>
    <property type="molecule type" value="Genomic_DNA"/>
</dbReference>
<comment type="similarity">
    <text evidence="2 11">Belongs to the class-V pyridoxal-phosphate-dependent aminotransferase family. SerC subfamily.</text>
</comment>
<evidence type="ECO:0000259" key="12">
    <source>
        <dbReference type="Pfam" id="PF00266"/>
    </source>
</evidence>
<dbReference type="Gene3D" id="3.40.640.10">
    <property type="entry name" value="Type I PLP-dependent aspartate aminotransferase-like (Major domain)"/>
    <property type="match status" value="1"/>
</dbReference>
<evidence type="ECO:0000256" key="6">
    <source>
        <dbReference type="ARBA" id="ARBA00022898"/>
    </source>
</evidence>
<dbReference type="UniPathway" id="UPA00244">
    <property type="reaction ID" value="UER00311"/>
</dbReference>
<organism evidence="13 14">
    <name type="scientific">Pseudomonas indica</name>
    <dbReference type="NCBI Taxonomy" id="137658"/>
    <lineage>
        <taxon>Bacteria</taxon>
        <taxon>Pseudomonadati</taxon>
        <taxon>Pseudomonadota</taxon>
        <taxon>Gammaproteobacteria</taxon>
        <taxon>Pseudomonadales</taxon>
        <taxon>Pseudomonadaceae</taxon>
        <taxon>Pseudomonas</taxon>
    </lineage>
</organism>
<dbReference type="FunFam" id="3.90.1150.10:FF:000006">
    <property type="entry name" value="Phosphoserine aminotransferase"/>
    <property type="match status" value="1"/>
</dbReference>
<keyword evidence="5 11" id="KW-0808">Transferase</keyword>
<comment type="subunit">
    <text evidence="11">Homodimer.</text>
</comment>
<gene>
    <name evidence="11" type="primary">serC</name>
    <name evidence="13" type="ORF">SAMN05216186_102231</name>
</gene>
<dbReference type="EC" id="2.6.1.52" evidence="11"/>
<reference evidence="13 14" key="1">
    <citation type="submission" date="2016-10" db="EMBL/GenBank/DDBJ databases">
        <authorList>
            <person name="de Groot N.N."/>
        </authorList>
    </citation>
    <scope>NUCLEOTIDE SEQUENCE [LARGE SCALE GENOMIC DNA]</scope>
    <source>
        <strain evidence="13 14">JCM 21544</strain>
    </source>
</reference>
<dbReference type="InterPro" id="IPR000192">
    <property type="entry name" value="Aminotrans_V_dom"/>
</dbReference>
<evidence type="ECO:0000313" key="14">
    <source>
        <dbReference type="Proteomes" id="UP000198706"/>
    </source>
</evidence>
<dbReference type="InterPro" id="IPR015421">
    <property type="entry name" value="PyrdxlP-dep_Trfase_major"/>
</dbReference>
<dbReference type="GO" id="GO:0008615">
    <property type="term" value="P:pyridoxine biosynthetic process"/>
    <property type="evidence" value="ECO:0007669"/>
    <property type="project" value="UniProtKB-UniRule"/>
</dbReference>
<comment type="subcellular location">
    <subcellularLocation>
        <location evidence="11">Cytoplasm</location>
    </subcellularLocation>
</comment>
<evidence type="ECO:0000256" key="5">
    <source>
        <dbReference type="ARBA" id="ARBA00022679"/>
    </source>
</evidence>
<feature type="domain" description="Aminotransferase class V" evidence="12">
    <location>
        <begin position="9"/>
        <end position="347"/>
    </location>
</feature>
<dbReference type="GO" id="GO:0005737">
    <property type="term" value="C:cytoplasm"/>
    <property type="evidence" value="ECO:0007669"/>
    <property type="project" value="UniProtKB-SubCell"/>
</dbReference>
<dbReference type="GO" id="GO:0030170">
    <property type="term" value="F:pyridoxal phosphate binding"/>
    <property type="evidence" value="ECO:0007669"/>
    <property type="project" value="UniProtKB-UniRule"/>
</dbReference>
<evidence type="ECO:0000313" key="13">
    <source>
        <dbReference type="EMBL" id="SDJ65428.1"/>
    </source>
</evidence>
<proteinExistence type="inferred from homology"/>
<comment type="function">
    <text evidence="11">Catalyzes the reversible conversion of 3-phosphohydroxypyruvate to phosphoserine and of 3-hydroxy-2-oxo-4-phosphonooxybutanoate to phosphohydroxythreonine.</text>
</comment>
<evidence type="ECO:0000256" key="8">
    <source>
        <dbReference type="ARBA" id="ARBA00023299"/>
    </source>
</evidence>
<comment type="pathway">
    <text evidence="1 11">Amino-acid biosynthesis; L-serine biosynthesis; L-serine from 3-phospho-D-glycerate: step 2/3.</text>
</comment>
<comment type="catalytic activity">
    <reaction evidence="9 11">
        <text>4-(phosphooxy)-L-threonine + 2-oxoglutarate = (R)-3-hydroxy-2-oxo-4-phosphooxybutanoate + L-glutamate</text>
        <dbReference type="Rhea" id="RHEA:16573"/>
        <dbReference type="ChEBI" id="CHEBI:16810"/>
        <dbReference type="ChEBI" id="CHEBI:29985"/>
        <dbReference type="ChEBI" id="CHEBI:58452"/>
        <dbReference type="ChEBI" id="CHEBI:58538"/>
        <dbReference type="EC" id="2.6.1.52"/>
    </reaction>
</comment>
<evidence type="ECO:0000256" key="1">
    <source>
        <dbReference type="ARBA" id="ARBA00005099"/>
    </source>
</evidence>
<evidence type="ECO:0000256" key="9">
    <source>
        <dbReference type="ARBA" id="ARBA00047630"/>
    </source>
</evidence>
<name>A0A1G8VHA2_9PSED</name>
<keyword evidence="3 11" id="KW-0032">Aminotransferase</keyword>
<dbReference type="InterPro" id="IPR015422">
    <property type="entry name" value="PyrdxlP-dep_Trfase_small"/>
</dbReference>